<feature type="compositionally biased region" description="Basic and acidic residues" evidence="9">
    <location>
        <begin position="1307"/>
        <end position="1317"/>
    </location>
</feature>
<feature type="region of interest" description="Disordered" evidence="9">
    <location>
        <begin position="539"/>
        <end position="570"/>
    </location>
</feature>
<evidence type="ECO:0000256" key="7">
    <source>
        <dbReference type="ARBA" id="ARBA00023235"/>
    </source>
</evidence>
<feature type="region of interest" description="Disordered" evidence="9">
    <location>
        <begin position="1351"/>
        <end position="1373"/>
    </location>
</feature>
<comment type="similarity">
    <text evidence="3">Belongs to the PTPA-type PPIase family.</text>
</comment>
<feature type="compositionally biased region" description="Basic and acidic residues" evidence="9">
    <location>
        <begin position="1622"/>
        <end position="1635"/>
    </location>
</feature>
<dbReference type="GO" id="GO:0000159">
    <property type="term" value="C:protein phosphatase type 2A complex"/>
    <property type="evidence" value="ECO:0007669"/>
    <property type="project" value="TreeGrafter"/>
</dbReference>
<comment type="subcellular location">
    <subcellularLocation>
        <location evidence="2">Cytoplasm</location>
    </subcellularLocation>
</comment>
<feature type="region of interest" description="Disordered" evidence="9">
    <location>
        <begin position="1622"/>
        <end position="1668"/>
    </location>
</feature>
<dbReference type="VEuPathDB" id="ToxoDB:cyc_05977"/>
<evidence type="ECO:0000256" key="1">
    <source>
        <dbReference type="ARBA" id="ARBA00000971"/>
    </source>
</evidence>
<feature type="compositionally biased region" description="Polar residues" evidence="9">
    <location>
        <begin position="1658"/>
        <end position="1668"/>
    </location>
</feature>
<organism evidence="10 11">
    <name type="scientific">Cyclospora cayetanensis</name>
    <dbReference type="NCBI Taxonomy" id="88456"/>
    <lineage>
        <taxon>Eukaryota</taxon>
        <taxon>Sar</taxon>
        <taxon>Alveolata</taxon>
        <taxon>Apicomplexa</taxon>
        <taxon>Conoidasida</taxon>
        <taxon>Coccidia</taxon>
        <taxon>Eucoccidiorida</taxon>
        <taxon>Eimeriorina</taxon>
        <taxon>Eimeriidae</taxon>
        <taxon>Cyclospora</taxon>
    </lineage>
</organism>
<feature type="region of interest" description="Disordered" evidence="9">
    <location>
        <begin position="775"/>
        <end position="795"/>
    </location>
</feature>
<feature type="coiled-coil region" evidence="8">
    <location>
        <begin position="998"/>
        <end position="1071"/>
    </location>
</feature>
<gene>
    <name evidence="10" type="ORF">cyc_05977</name>
</gene>
<keyword evidence="8" id="KW-0175">Coiled coil</keyword>
<evidence type="ECO:0000256" key="5">
    <source>
        <dbReference type="ARBA" id="ARBA00022490"/>
    </source>
</evidence>
<feature type="coiled-coil region" evidence="8">
    <location>
        <begin position="1259"/>
        <end position="1304"/>
    </location>
</feature>
<accession>A0A1D3DAC2</accession>
<evidence type="ECO:0000256" key="9">
    <source>
        <dbReference type="SAM" id="MobiDB-lite"/>
    </source>
</evidence>
<keyword evidence="11" id="KW-1185">Reference proteome</keyword>
<feature type="compositionally biased region" description="Low complexity" evidence="9">
    <location>
        <begin position="653"/>
        <end position="680"/>
    </location>
</feature>
<comment type="caution">
    <text evidence="10">The sequence shown here is derived from an EMBL/GenBank/DDBJ whole genome shotgun (WGS) entry which is preliminary data.</text>
</comment>
<feature type="compositionally biased region" description="Low complexity" evidence="9">
    <location>
        <begin position="884"/>
        <end position="904"/>
    </location>
</feature>
<dbReference type="PANTHER" id="PTHR10012:SF0">
    <property type="entry name" value="SERINE_THREONINE-PROTEIN PHOSPHATASE 2A ACTIVATOR"/>
    <property type="match status" value="1"/>
</dbReference>
<feature type="region of interest" description="Disordered" evidence="9">
    <location>
        <begin position="1779"/>
        <end position="1802"/>
    </location>
</feature>
<dbReference type="GO" id="GO:0007052">
    <property type="term" value="P:mitotic spindle organization"/>
    <property type="evidence" value="ECO:0007669"/>
    <property type="project" value="TreeGrafter"/>
</dbReference>
<feature type="region of interest" description="Disordered" evidence="9">
    <location>
        <begin position="1138"/>
        <end position="1183"/>
    </location>
</feature>
<feature type="region of interest" description="Disordered" evidence="9">
    <location>
        <begin position="594"/>
        <end position="619"/>
    </location>
</feature>
<keyword evidence="5" id="KW-0963">Cytoplasm</keyword>
<feature type="compositionally biased region" description="Basic and acidic residues" evidence="9">
    <location>
        <begin position="906"/>
        <end position="915"/>
    </location>
</feature>
<protein>
    <recommendedName>
        <fullName evidence="4">peptidylprolyl isomerase</fullName>
        <ecNumber evidence="4">5.2.1.8</ecNumber>
    </recommendedName>
</protein>
<feature type="region of interest" description="Disordered" evidence="9">
    <location>
        <begin position="1304"/>
        <end position="1327"/>
    </location>
</feature>
<dbReference type="SUPFAM" id="SSF140984">
    <property type="entry name" value="PTPA-like"/>
    <property type="match status" value="1"/>
</dbReference>
<dbReference type="InterPro" id="IPR037218">
    <property type="entry name" value="PTPA_sf"/>
</dbReference>
<dbReference type="GO" id="GO:0005737">
    <property type="term" value="C:cytoplasm"/>
    <property type="evidence" value="ECO:0007669"/>
    <property type="project" value="UniProtKB-SubCell"/>
</dbReference>
<dbReference type="InParanoid" id="A0A1D3DAC2"/>
<feature type="coiled-coil region" evidence="8">
    <location>
        <begin position="1693"/>
        <end position="1746"/>
    </location>
</feature>
<evidence type="ECO:0000256" key="2">
    <source>
        <dbReference type="ARBA" id="ARBA00004496"/>
    </source>
</evidence>
<feature type="region of interest" description="Disordered" evidence="9">
    <location>
        <begin position="648"/>
        <end position="680"/>
    </location>
</feature>
<proteinExistence type="inferred from homology"/>
<dbReference type="InterPro" id="IPR043170">
    <property type="entry name" value="PTPA_C_lid"/>
</dbReference>
<dbReference type="EC" id="5.2.1.8" evidence="4"/>
<dbReference type="Pfam" id="PF03095">
    <property type="entry name" value="PTPA"/>
    <property type="match status" value="1"/>
</dbReference>
<comment type="catalytic activity">
    <reaction evidence="1">
        <text>[protein]-peptidylproline (omega=180) = [protein]-peptidylproline (omega=0)</text>
        <dbReference type="Rhea" id="RHEA:16237"/>
        <dbReference type="Rhea" id="RHEA-COMP:10747"/>
        <dbReference type="Rhea" id="RHEA-COMP:10748"/>
        <dbReference type="ChEBI" id="CHEBI:83833"/>
        <dbReference type="ChEBI" id="CHEBI:83834"/>
        <dbReference type="EC" id="5.2.1.8"/>
    </reaction>
</comment>
<dbReference type="GO" id="GO:0003755">
    <property type="term" value="F:peptidyl-prolyl cis-trans isomerase activity"/>
    <property type="evidence" value="ECO:0007669"/>
    <property type="project" value="UniProtKB-KW"/>
</dbReference>
<keyword evidence="7" id="KW-0413">Isomerase</keyword>
<evidence type="ECO:0000313" key="11">
    <source>
        <dbReference type="Proteomes" id="UP000095192"/>
    </source>
</evidence>
<dbReference type="GO" id="GO:0005634">
    <property type="term" value="C:nucleus"/>
    <property type="evidence" value="ECO:0007669"/>
    <property type="project" value="TreeGrafter"/>
</dbReference>
<keyword evidence="6" id="KW-0697">Rotamase</keyword>
<dbReference type="VEuPathDB" id="ToxoDB:LOC34622243"/>
<reference evidence="10 11" key="1">
    <citation type="journal article" date="2016" name="BMC Genomics">
        <title>Comparative genomics reveals Cyclospora cayetanensis possesses coccidia-like metabolism and invasion components but unique surface antigens.</title>
        <authorList>
            <person name="Liu S."/>
            <person name="Wang L."/>
            <person name="Zheng H."/>
            <person name="Xu Z."/>
            <person name="Roellig D.M."/>
            <person name="Li N."/>
            <person name="Frace M.A."/>
            <person name="Tang K."/>
            <person name="Arrowood M.J."/>
            <person name="Moss D.M."/>
            <person name="Zhang L."/>
            <person name="Feng Y."/>
            <person name="Xiao L."/>
        </authorList>
    </citation>
    <scope>NUCLEOTIDE SEQUENCE [LARGE SCALE GENOMIC DNA]</scope>
    <source>
        <strain evidence="10 11">CHN_HEN01</strain>
    </source>
</reference>
<dbReference type="Proteomes" id="UP000095192">
    <property type="component" value="Unassembled WGS sequence"/>
</dbReference>
<dbReference type="GO" id="GO:0008160">
    <property type="term" value="F:protein tyrosine phosphatase activator activity"/>
    <property type="evidence" value="ECO:0007669"/>
    <property type="project" value="TreeGrafter"/>
</dbReference>
<evidence type="ECO:0000256" key="3">
    <source>
        <dbReference type="ARBA" id="ARBA00011019"/>
    </source>
</evidence>
<sequence>MGSRINSAATRRLSPPDPHEGIPGTINVGMQPHDKASPFDWRGLSALHGERVGNVGGRFEGHHGRPPPMPDAFCCVHPSALENRQQQAGGDWHLRATSKQLLQWSDDIEPVQQPTRFGNQAFKTWCRKVEDEAGALLINVWEASGVDISDDEKQQLTEMFCSSFGNPVRLDFGTGHECAFAIFLFCLFEKKILKPEEHDPFAVLGIFKGYVEVAHALQQRYMLEAAGSRGVWGLDDFHFLTFLWGAGQLAEQQIIEPAQITERDLVRHLAADLLYFDSIEYVMQEEDLLGQCAVFMNEWMLVRWCGHCAQSLKAHTFAVSLMHTEPCCTESAVTERTLQVKNKPDSAFSSSPLSSSRLSSVALTARNEGEMHNETGNISVFPFPVVFANCQPGSWVRKHIRLTNKGKNEQKLAVTSSNPSVLFVHREALTLPPGASVFLPIIMSVPSAGNGTGNGGSSQTGGKLPFTHSYQTEGELHGLRQEHCLTRECLAIRGMGWSIDLPVLVTQAEEHTTDNQASLDTRKRASSVFFSDSKLKTAPSLLNSSSPLPPRRSTRRSTEPQRRPLTVSLSRSDTFKCSLEGSCDEVPITHSADSWWPAPQGLPSPQAKGPSPSSALSWGLLDPSDLLDAKSEGTSQSSISPALLASQQPLDGSRGASRLLPSSPPSTGSPSEASLHYSGSDSCCNSSSTVFEGRLRAVPKTEGDNARYGDQGFSDAGGLQFAVTNKGRFCTANTQREPPVATEARLPRRDKVSFQKPHWKNLEDSINKAQIPTAECSGEAGRKGAPASALSRSLQNHAQLAAKKQFETVPGKQKEVVSAEAEVLTHQDALVCNRKKVEALERLHGQQHAMHQVGSMRRSRNLTADSLAQRSPLCSARELPTPPQQLQAAQLQQAPQQQQLSPQLCSKEEQKRAEAHQQQLKLEYQRDSDHLNTKPQLQLPAKPTNSSIQSLYPFHTLGRITAEDAILSDGSNRHSECTHIGQFISTKRLREQQWSRAAHRQQDELRKLKAALAAAHAQHKKQQTLLQRRLHAFEAEAAVAAAEAAAAREREKHLQLQIEEQQQRFAAAERSAATKYAGLFRQFQAAMSREKNLQMHLKAAQASLTFLSSLRQQQRACTPDRPLDRLQGGHSIDGAARKLRKYSSQSCSSSHSSSHYSNTGRGAEPQETDHLSDGEQKKASTGVPPDAVCFLKVPAEIQHLIDHLDTARGSEAARKADAVGSVPPAGIAGRNAEAHAELTAAAAAKQAAAAAAKASDALVEKLRASERQLQLQCEALKSERDSWKQQLQKHLRQRHKLLQKMQQQHVRLHEEQSKCPEEEQQSQQHRQLQQDLMLVGAPGDNAPAFPAAAVADKDSAAADGQHDLPSLDTTTSDGSVESVLRGRAEQLVFYVSSVLLAVGRRLAASSQRELRVCRENRVLLQRLKGETARRIKQEAKNEVLSTHLKALDAKSSAMESFAAAEAEAAAEHHRAEVSLLSRQHAEALGTLKSYEEERALLLSRHLAVCSKVQQLRGALRRAVQRGRKAAAAAAAGAEDAVLQRLSDWRERCCGEASPWDQKGAAGHLAAQGLAQRLAAAELAVLQLRQALARAYQGCAGPYGERQSSIDPPSYRSITPTAKEWREEKRGLHEELRGRSSDASSCGVPDSFTESARHPNILRNGQSSVQTTREGPCFEATCPSWDMDSSPEPEGSCQDVLNQELNKASGDLERALAEAARLMDCVKAMNRQKSLLEAAAAKGEAAELESEALRTKVALLQIVRCQRLAAGPAQTGARTLEQRAAALERSAGRDTAWKPPGAAEGAG</sequence>
<evidence type="ECO:0000256" key="4">
    <source>
        <dbReference type="ARBA" id="ARBA00013194"/>
    </source>
</evidence>
<dbReference type="EMBL" id="JROU02000093">
    <property type="protein sequence ID" value="OEH80390.1"/>
    <property type="molecule type" value="Genomic_DNA"/>
</dbReference>
<feature type="compositionally biased region" description="Low complexity" evidence="9">
    <location>
        <begin position="1142"/>
        <end position="1157"/>
    </location>
</feature>
<dbReference type="InterPro" id="IPR004327">
    <property type="entry name" value="Phstyr_phstse_ac"/>
</dbReference>
<dbReference type="PANTHER" id="PTHR10012">
    <property type="entry name" value="SERINE/THREONINE-PROTEIN PHOSPHATASE 2A REGULATORY SUBUNIT B"/>
    <property type="match status" value="1"/>
</dbReference>
<evidence type="ECO:0000313" key="10">
    <source>
        <dbReference type="EMBL" id="OEH80390.1"/>
    </source>
</evidence>
<dbReference type="VEuPathDB" id="ToxoDB:LOC113146778"/>
<dbReference type="Gene3D" id="1.20.120.1150">
    <property type="match status" value="1"/>
</dbReference>
<feature type="compositionally biased region" description="Basic and acidic residues" evidence="9">
    <location>
        <begin position="1167"/>
        <end position="1178"/>
    </location>
</feature>
<feature type="region of interest" description="Disordered" evidence="9">
    <location>
        <begin position="1"/>
        <end position="35"/>
    </location>
</feature>
<feature type="region of interest" description="Disordered" evidence="9">
    <location>
        <begin position="876"/>
        <end position="919"/>
    </location>
</feature>
<name>A0A1D3DAC2_9EIME</name>
<feature type="compositionally biased region" description="Basic and acidic residues" evidence="9">
    <location>
        <begin position="1351"/>
        <end position="1362"/>
    </location>
</feature>
<evidence type="ECO:0000256" key="8">
    <source>
        <dbReference type="SAM" id="Coils"/>
    </source>
</evidence>
<evidence type="ECO:0000256" key="6">
    <source>
        <dbReference type="ARBA" id="ARBA00023110"/>
    </source>
</evidence>